<evidence type="ECO:0000256" key="5">
    <source>
        <dbReference type="ARBA" id="ARBA00023239"/>
    </source>
</evidence>
<keyword evidence="3" id="KW-0276">Fatty acid metabolism</keyword>
<evidence type="ECO:0000313" key="10">
    <source>
        <dbReference type="Proteomes" id="UP001601992"/>
    </source>
</evidence>
<dbReference type="InterPro" id="IPR014748">
    <property type="entry name" value="Enoyl-CoA_hydra_C"/>
</dbReference>
<dbReference type="CDD" id="cd06558">
    <property type="entry name" value="crotonase-like"/>
    <property type="match status" value="1"/>
</dbReference>
<dbReference type="EMBL" id="JBIAQY010000031">
    <property type="protein sequence ID" value="MFF3574784.1"/>
    <property type="molecule type" value="Genomic_DNA"/>
</dbReference>
<evidence type="ECO:0000256" key="8">
    <source>
        <dbReference type="RuleBase" id="RU003707"/>
    </source>
</evidence>
<comment type="catalytic activity">
    <reaction evidence="7">
        <text>a 4-saturated-(3S)-3-hydroxyacyl-CoA = a (3E)-enoyl-CoA + H2O</text>
        <dbReference type="Rhea" id="RHEA:20724"/>
        <dbReference type="ChEBI" id="CHEBI:15377"/>
        <dbReference type="ChEBI" id="CHEBI:58521"/>
        <dbReference type="ChEBI" id="CHEBI:137480"/>
        <dbReference type="EC" id="4.2.1.17"/>
    </reaction>
</comment>
<evidence type="ECO:0000256" key="2">
    <source>
        <dbReference type="ARBA" id="ARBA00005254"/>
    </source>
</evidence>
<proteinExistence type="inferred from homology"/>
<dbReference type="InterPro" id="IPR001753">
    <property type="entry name" value="Enoyl-CoA_hydra/iso"/>
</dbReference>
<sequence length="269" mass="28070">MSETTTTAEAPALIERRGHVMVITLNRPRARNAVNAEMCVRVGDALEEAENDADIRVVVLTGAGDKAFCAGADLKALARGESVIPEGREKWGLAGYVSHAISKPTIAAVNGPALGGGTELVLASDLAVAADTATFGLPEVTRGLIAGAGGAFRLANALPRTVAMELLLTGDPITARQALEFHLINRVVPAESVLDTALELAERIAANAPLAVQAHKRIALQQNADGSRPAEVTGWAMTDGELPAIAHSQDAQEGPRAFAEKRAPIWQGK</sequence>
<evidence type="ECO:0000256" key="3">
    <source>
        <dbReference type="ARBA" id="ARBA00022832"/>
    </source>
</evidence>
<comment type="caution">
    <text evidence="9">The sequence shown here is derived from an EMBL/GenBank/DDBJ whole genome shotgun (WGS) entry which is preliminary data.</text>
</comment>
<dbReference type="InterPro" id="IPR018376">
    <property type="entry name" value="Enoyl-CoA_hyd/isom_CS"/>
</dbReference>
<organism evidence="9 10">
    <name type="scientific">Nocardia jiangxiensis</name>
    <dbReference type="NCBI Taxonomy" id="282685"/>
    <lineage>
        <taxon>Bacteria</taxon>
        <taxon>Bacillati</taxon>
        <taxon>Actinomycetota</taxon>
        <taxon>Actinomycetes</taxon>
        <taxon>Mycobacteriales</taxon>
        <taxon>Nocardiaceae</taxon>
        <taxon>Nocardia</taxon>
    </lineage>
</organism>
<dbReference type="Gene3D" id="1.10.12.10">
    <property type="entry name" value="Lyase 2-enoyl-coa Hydratase, Chain A, domain 2"/>
    <property type="match status" value="1"/>
</dbReference>
<name>A0ABW6SGL0_9NOCA</name>
<dbReference type="RefSeq" id="WP_387406962.1">
    <property type="nucleotide sequence ID" value="NZ_JBIAQY010000031.1"/>
</dbReference>
<dbReference type="PANTHER" id="PTHR11941">
    <property type="entry name" value="ENOYL-COA HYDRATASE-RELATED"/>
    <property type="match status" value="1"/>
</dbReference>
<dbReference type="InterPro" id="IPR029045">
    <property type="entry name" value="ClpP/crotonase-like_dom_sf"/>
</dbReference>
<dbReference type="Proteomes" id="UP001601992">
    <property type="component" value="Unassembled WGS sequence"/>
</dbReference>
<dbReference type="SUPFAM" id="SSF52096">
    <property type="entry name" value="ClpP/crotonase"/>
    <property type="match status" value="1"/>
</dbReference>
<gene>
    <name evidence="9" type="ORF">ACFYXQ_44265</name>
</gene>
<protein>
    <submittedName>
        <fullName evidence="9">Crotonase/enoyl-CoA hydratase family protein</fullName>
    </submittedName>
</protein>
<comment type="function">
    <text evidence="1">Could possibly oxidize fatty acids using specific components.</text>
</comment>
<dbReference type="PANTHER" id="PTHR11941:SF169">
    <property type="entry name" value="(7AS)-7A-METHYL-1,5-DIOXO-2,3,5,6,7,7A-HEXAHYDRO-1H-INDENE-CARBOXYL-COA HYDROLASE"/>
    <property type="match status" value="1"/>
</dbReference>
<dbReference type="Gene3D" id="3.90.226.10">
    <property type="entry name" value="2-enoyl-CoA Hydratase, Chain A, domain 1"/>
    <property type="match status" value="1"/>
</dbReference>
<evidence type="ECO:0000313" key="9">
    <source>
        <dbReference type="EMBL" id="MFF3574784.1"/>
    </source>
</evidence>
<dbReference type="NCBIfam" id="NF006100">
    <property type="entry name" value="PRK08252.1"/>
    <property type="match status" value="1"/>
</dbReference>
<dbReference type="Pfam" id="PF00378">
    <property type="entry name" value="ECH_1"/>
    <property type="match status" value="1"/>
</dbReference>
<comment type="similarity">
    <text evidence="2 8">Belongs to the enoyl-CoA hydratase/isomerase family.</text>
</comment>
<keyword evidence="10" id="KW-1185">Reference proteome</keyword>
<evidence type="ECO:0000256" key="4">
    <source>
        <dbReference type="ARBA" id="ARBA00023098"/>
    </source>
</evidence>
<dbReference type="PROSITE" id="PS00166">
    <property type="entry name" value="ENOYL_COA_HYDRATASE"/>
    <property type="match status" value="1"/>
</dbReference>
<evidence type="ECO:0000256" key="1">
    <source>
        <dbReference type="ARBA" id="ARBA00002994"/>
    </source>
</evidence>
<reference evidence="9 10" key="1">
    <citation type="submission" date="2024-10" db="EMBL/GenBank/DDBJ databases">
        <title>The Natural Products Discovery Center: Release of the First 8490 Sequenced Strains for Exploring Actinobacteria Biosynthetic Diversity.</title>
        <authorList>
            <person name="Kalkreuter E."/>
            <person name="Kautsar S.A."/>
            <person name="Yang D."/>
            <person name="Bader C.D."/>
            <person name="Teijaro C.N."/>
            <person name="Fluegel L."/>
            <person name="Davis C.M."/>
            <person name="Simpson J.R."/>
            <person name="Lauterbach L."/>
            <person name="Steele A.D."/>
            <person name="Gui C."/>
            <person name="Meng S."/>
            <person name="Li G."/>
            <person name="Viehrig K."/>
            <person name="Ye F."/>
            <person name="Su P."/>
            <person name="Kiefer A.F."/>
            <person name="Nichols A."/>
            <person name="Cepeda A.J."/>
            <person name="Yan W."/>
            <person name="Fan B."/>
            <person name="Jiang Y."/>
            <person name="Adhikari A."/>
            <person name="Zheng C.-J."/>
            <person name="Schuster L."/>
            <person name="Cowan T.M."/>
            <person name="Smanski M.J."/>
            <person name="Chevrette M.G."/>
            <person name="De Carvalho L.P.S."/>
            <person name="Shen B."/>
        </authorList>
    </citation>
    <scope>NUCLEOTIDE SEQUENCE [LARGE SCALE GENOMIC DNA]</scope>
    <source>
        <strain evidence="9 10">NPDC002593</strain>
    </source>
</reference>
<keyword evidence="5" id="KW-0456">Lyase</keyword>
<accession>A0ABW6SGL0</accession>
<keyword evidence="4" id="KW-0443">Lipid metabolism</keyword>
<evidence type="ECO:0000256" key="7">
    <source>
        <dbReference type="ARBA" id="ARBA00023717"/>
    </source>
</evidence>
<comment type="catalytic activity">
    <reaction evidence="6">
        <text>a (3S)-3-hydroxyacyl-CoA = a (2E)-enoyl-CoA + H2O</text>
        <dbReference type="Rhea" id="RHEA:16105"/>
        <dbReference type="ChEBI" id="CHEBI:15377"/>
        <dbReference type="ChEBI" id="CHEBI:57318"/>
        <dbReference type="ChEBI" id="CHEBI:58856"/>
        <dbReference type="EC" id="4.2.1.17"/>
    </reaction>
</comment>
<evidence type="ECO:0000256" key="6">
    <source>
        <dbReference type="ARBA" id="ARBA00023709"/>
    </source>
</evidence>